<comment type="caution">
    <text evidence="1">The sequence shown here is derived from an EMBL/GenBank/DDBJ whole genome shotgun (WGS) entry which is preliminary data.</text>
</comment>
<dbReference type="STRING" id="336831.WG68_00925"/>
<gene>
    <name evidence="1" type="ORF">WG68_00925</name>
</gene>
<reference evidence="1 2" key="1">
    <citation type="submission" date="2015-03" db="EMBL/GenBank/DDBJ databases">
        <title>Draft genome sequences of two protease-producing strains of Arsukibacterium isolated from two cold and alkaline environments.</title>
        <authorList>
            <person name="Lylloff J.E."/>
            <person name="Skov L.B."/>
            <person name="Jepsen M."/>
            <person name="Hallin P.F."/>
            <person name="Sorensen S.J."/>
            <person name="Stougaard P."/>
            <person name="Glaring M.A."/>
        </authorList>
    </citation>
    <scope>NUCLEOTIDE SEQUENCE [LARGE SCALE GENOMIC DNA]</scope>
    <source>
        <strain evidence="1 2">GCM72</strain>
    </source>
</reference>
<protein>
    <submittedName>
        <fullName evidence="1">Uncharacterized protein</fullName>
    </submittedName>
</protein>
<evidence type="ECO:0000313" key="2">
    <source>
        <dbReference type="Proteomes" id="UP000034228"/>
    </source>
</evidence>
<name>A0A0M2V9Y4_9GAMM</name>
<evidence type="ECO:0000313" key="1">
    <source>
        <dbReference type="EMBL" id="KKO47244.1"/>
    </source>
</evidence>
<dbReference type="Proteomes" id="UP000034228">
    <property type="component" value="Unassembled WGS sequence"/>
</dbReference>
<sequence length="60" mass="6290">MLIGVSGGGSFFSHHGKGAFKLTGRWWSKVQLVAAEPIPPAGVSAADLEQQVRSLRGDLA</sequence>
<proteinExistence type="predicted"/>
<dbReference type="EMBL" id="LAHO01000001">
    <property type="protein sequence ID" value="KKO47244.1"/>
    <property type="molecule type" value="Genomic_DNA"/>
</dbReference>
<accession>A0A0M2V9Y4</accession>
<organism evidence="1 2">
    <name type="scientific">Arsukibacterium ikkense</name>
    <dbReference type="NCBI Taxonomy" id="336831"/>
    <lineage>
        <taxon>Bacteria</taxon>
        <taxon>Pseudomonadati</taxon>
        <taxon>Pseudomonadota</taxon>
        <taxon>Gammaproteobacteria</taxon>
        <taxon>Chromatiales</taxon>
        <taxon>Chromatiaceae</taxon>
        <taxon>Arsukibacterium</taxon>
    </lineage>
</organism>
<dbReference type="AlphaFoldDB" id="A0A0M2V9Y4"/>
<keyword evidence="2" id="KW-1185">Reference proteome</keyword>